<keyword evidence="3" id="KW-0805">Transcription regulation</keyword>
<comment type="caution">
    <text evidence="7">The sequence shown here is derived from an EMBL/GenBank/DDBJ whole genome shotgun (WGS) entry which is preliminary data.</text>
</comment>
<dbReference type="InterPro" id="IPR039422">
    <property type="entry name" value="MarR/SlyA-like"/>
</dbReference>
<organism evidence="7 8">
    <name type="scientific">Chryseobacterium rhizosphaerae</name>
    <dbReference type="NCBI Taxonomy" id="395937"/>
    <lineage>
        <taxon>Bacteria</taxon>
        <taxon>Pseudomonadati</taxon>
        <taxon>Bacteroidota</taxon>
        <taxon>Flavobacteriia</taxon>
        <taxon>Flavobacteriales</taxon>
        <taxon>Weeksellaceae</taxon>
        <taxon>Chryseobacterium group</taxon>
        <taxon>Chryseobacterium</taxon>
    </lineage>
</organism>
<accession>A0AAE4C1V9</accession>
<keyword evidence="5" id="KW-0804">Transcription</keyword>
<dbReference type="PANTHER" id="PTHR33164">
    <property type="entry name" value="TRANSCRIPTIONAL REGULATOR, MARR FAMILY"/>
    <property type="match status" value="1"/>
</dbReference>
<dbReference type="RefSeq" id="WP_309944244.1">
    <property type="nucleotide sequence ID" value="NZ_JAVDQY010000001.1"/>
</dbReference>
<protein>
    <submittedName>
        <fullName evidence="7">DNA-binding MarR family transcriptional regulator</fullName>
    </submittedName>
</protein>
<dbReference type="AlphaFoldDB" id="A0AAE4C1V9"/>
<evidence type="ECO:0000259" key="6">
    <source>
        <dbReference type="PROSITE" id="PS50995"/>
    </source>
</evidence>
<dbReference type="PROSITE" id="PS50995">
    <property type="entry name" value="HTH_MARR_2"/>
    <property type="match status" value="1"/>
</dbReference>
<dbReference type="Pfam" id="PF22381">
    <property type="entry name" value="Staph_reg_Sar_Rot"/>
    <property type="match status" value="1"/>
</dbReference>
<dbReference type="InterPro" id="IPR000835">
    <property type="entry name" value="HTH_MarR-typ"/>
</dbReference>
<proteinExistence type="predicted"/>
<dbReference type="InterPro" id="IPR055166">
    <property type="entry name" value="Transc_reg_Sar_Rot_HTH"/>
</dbReference>
<dbReference type="SMART" id="SM00347">
    <property type="entry name" value="HTH_MARR"/>
    <property type="match status" value="1"/>
</dbReference>
<dbReference type="SUPFAM" id="SSF46785">
    <property type="entry name" value="Winged helix' DNA-binding domain"/>
    <property type="match status" value="1"/>
</dbReference>
<gene>
    <name evidence="7" type="ORF">J2787_000314</name>
</gene>
<evidence type="ECO:0000256" key="2">
    <source>
        <dbReference type="ARBA" id="ARBA00022490"/>
    </source>
</evidence>
<reference evidence="7" key="1">
    <citation type="submission" date="2023-07" db="EMBL/GenBank/DDBJ databases">
        <title>Sorghum-associated microbial communities from plants grown in Nebraska, USA.</title>
        <authorList>
            <person name="Schachtman D."/>
        </authorList>
    </citation>
    <scope>NUCLEOTIDE SEQUENCE</scope>
    <source>
        <strain evidence="7">DS2360</strain>
    </source>
</reference>
<evidence type="ECO:0000256" key="3">
    <source>
        <dbReference type="ARBA" id="ARBA00023015"/>
    </source>
</evidence>
<name>A0AAE4C1V9_9FLAO</name>
<dbReference type="GO" id="GO:0006950">
    <property type="term" value="P:response to stress"/>
    <property type="evidence" value="ECO:0007669"/>
    <property type="project" value="TreeGrafter"/>
</dbReference>
<feature type="domain" description="HTH marR-type" evidence="6">
    <location>
        <begin position="1"/>
        <end position="135"/>
    </location>
</feature>
<dbReference type="PANTHER" id="PTHR33164:SF5">
    <property type="entry name" value="ORGANIC HYDROPEROXIDE RESISTANCE TRANSCRIPTIONAL REGULATOR"/>
    <property type="match status" value="1"/>
</dbReference>
<dbReference type="InterPro" id="IPR036390">
    <property type="entry name" value="WH_DNA-bd_sf"/>
</dbReference>
<dbReference type="GO" id="GO:0003677">
    <property type="term" value="F:DNA binding"/>
    <property type="evidence" value="ECO:0007669"/>
    <property type="project" value="UniProtKB-KW"/>
</dbReference>
<dbReference type="Gene3D" id="1.10.10.10">
    <property type="entry name" value="Winged helix-like DNA-binding domain superfamily/Winged helix DNA-binding domain"/>
    <property type="match status" value="1"/>
</dbReference>
<dbReference type="EMBL" id="JAVDQY010000001">
    <property type="protein sequence ID" value="MDR6524944.1"/>
    <property type="molecule type" value="Genomic_DNA"/>
</dbReference>
<dbReference type="Proteomes" id="UP001184861">
    <property type="component" value="Unassembled WGS sequence"/>
</dbReference>
<evidence type="ECO:0000256" key="1">
    <source>
        <dbReference type="ARBA" id="ARBA00004496"/>
    </source>
</evidence>
<evidence type="ECO:0000313" key="8">
    <source>
        <dbReference type="Proteomes" id="UP001184861"/>
    </source>
</evidence>
<keyword evidence="2" id="KW-0963">Cytoplasm</keyword>
<dbReference type="FunFam" id="1.10.10.10:FF:000163">
    <property type="entry name" value="MarR family transcriptional regulator"/>
    <property type="match status" value="1"/>
</dbReference>
<sequence>MMALSEHICFKTYALSRYITGLYKPYLDEISLTYPQYLVLVVLWENGGMNIGKIGEHLHLDNGTLTPLLKRMETHELLTRTRSTEDERVVLIHLTEKGKALQEKAKHIPEAVQQCIHLNEETKTILTAVLDEMLSSQKKSDL</sequence>
<evidence type="ECO:0000256" key="5">
    <source>
        <dbReference type="ARBA" id="ARBA00023163"/>
    </source>
</evidence>
<evidence type="ECO:0000256" key="4">
    <source>
        <dbReference type="ARBA" id="ARBA00023125"/>
    </source>
</evidence>
<dbReference type="GO" id="GO:0003700">
    <property type="term" value="F:DNA-binding transcription factor activity"/>
    <property type="evidence" value="ECO:0007669"/>
    <property type="project" value="InterPro"/>
</dbReference>
<evidence type="ECO:0000313" key="7">
    <source>
        <dbReference type="EMBL" id="MDR6524944.1"/>
    </source>
</evidence>
<comment type="subcellular location">
    <subcellularLocation>
        <location evidence="1">Cytoplasm</location>
    </subcellularLocation>
</comment>
<keyword evidence="4 7" id="KW-0238">DNA-binding</keyword>
<dbReference type="InterPro" id="IPR036388">
    <property type="entry name" value="WH-like_DNA-bd_sf"/>
</dbReference>
<dbReference type="GO" id="GO:0005737">
    <property type="term" value="C:cytoplasm"/>
    <property type="evidence" value="ECO:0007669"/>
    <property type="project" value="UniProtKB-SubCell"/>
</dbReference>